<dbReference type="Gene3D" id="3.90.76.10">
    <property type="entry name" value="Dipeptide-binding Protein, Domain 1"/>
    <property type="match status" value="1"/>
</dbReference>
<accession>A0A2H0UBZ7</accession>
<dbReference type="Pfam" id="PF00496">
    <property type="entry name" value="SBP_bac_5"/>
    <property type="match status" value="1"/>
</dbReference>
<evidence type="ECO:0000313" key="6">
    <source>
        <dbReference type="Proteomes" id="UP000231192"/>
    </source>
</evidence>
<dbReference type="GO" id="GO:0015833">
    <property type="term" value="P:peptide transport"/>
    <property type="evidence" value="ECO:0007669"/>
    <property type="project" value="TreeGrafter"/>
</dbReference>
<dbReference type="InterPro" id="IPR000914">
    <property type="entry name" value="SBP_5_dom"/>
</dbReference>
<proteinExistence type="inferred from homology"/>
<protein>
    <recommendedName>
        <fullName evidence="4">Solute-binding protein family 5 domain-containing protein</fullName>
    </recommendedName>
</protein>
<comment type="caution">
    <text evidence="5">The sequence shown here is derived from an EMBL/GenBank/DDBJ whole genome shotgun (WGS) entry which is preliminary data.</text>
</comment>
<dbReference type="PIRSF" id="PIRSF002741">
    <property type="entry name" value="MppA"/>
    <property type="match status" value="1"/>
</dbReference>
<dbReference type="CDD" id="cd08513">
    <property type="entry name" value="PBP2_thermophilic_Hb8_like"/>
    <property type="match status" value="1"/>
</dbReference>
<dbReference type="GO" id="GO:1904680">
    <property type="term" value="F:peptide transmembrane transporter activity"/>
    <property type="evidence" value="ECO:0007669"/>
    <property type="project" value="TreeGrafter"/>
</dbReference>
<dbReference type="EMBL" id="PFBK01000003">
    <property type="protein sequence ID" value="PIR83954.1"/>
    <property type="molecule type" value="Genomic_DNA"/>
</dbReference>
<evidence type="ECO:0000256" key="3">
    <source>
        <dbReference type="ARBA" id="ARBA00022729"/>
    </source>
</evidence>
<keyword evidence="2" id="KW-0813">Transport</keyword>
<evidence type="ECO:0000256" key="2">
    <source>
        <dbReference type="ARBA" id="ARBA00022448"/>
    </source>
</evidence>
<dbReference type="PANTHER" id="PTHR30290">
    <property type="entry name" value="PERIPLASMIC BINDING COMPONENT OF ABC TRANSPORTER"/>
    <property type="match status" value="1"/>
</dbReference>
<reference evidence="6" key="1">
    <citation type="submission" date="2017-09" db="EMBL/GenBank/DDBJ databases">
        <title>Depth-based differentiation of microbial function through sediment-hosted aquifers and enrichment of novel symbionts in the deep terrestrial subsurface.</title>
        <authorList>
            <person name="Probst A.J."/>
            <person name="Ladd B."/>
            <person name="Jarett J.K."/>
            <person name="Geller-Mcgrath D.E."/>
            <person name="Sieber C.M.K."/>
            <person name="Emerson J.B."/>
            <person name="Anantharaman K."/>
            <person name="Thomas B.C."/>
            <person name="Malmstrom R."/>
            <person name="Stieglmeier M."/>
            <person name="Klingl A."/>
            <person name="Woyke T."/>
            <person name="Ryan C.M."/>
            <person name="Banfield J.F."/>
        </authorList>
    </citation>
    <scope>NUCLEOTIDE SEQUENCE [LARGE SCALE GENOMIC DNA]</scope>
</reference>
<evidence type="ECO:0000256" key="1">
    <source>
        <dbReference type="ARBA" id="ARBA00005695"/>
    </source>
</evidence>
<organism evidence="5 6">
    <name type="scientific">Candidatus Kaiserbacteria bacterium CG10_big_fil_rev_8_21_14_0_10_51_14</name>
    <dbReference type="NCBI Taxonomy" id="1974610"/>
    <lineage>
        <taxon>Bacteria</taxon>
        <taxon>Candidatus Kaiseribacteriota</taxon>
    </lineage>
</organism>
<comment type="similarity">
    <text evidence="1">Belongs to the bacterial solute-binding protein 5 family.</text>
</comment>
<dbReference type="InterPro" id="IPR030678">
    <property type="entry name" value="Peptide/Ni-bd"/>
</dbReference>
<sequence>MDFDSFDTLTKPRALTRLSFLKDALRTFSPGEHLLLYTLSIFLGASAFALLAGLNALVSVDVPASGGSFIEGEVGSARFINPVLTLSHPDEDVAQLVYSGLTRVRPDGSLIPDLASNYTISEDGTIYTFTLRTDATFHDGTPVSAEDVLFTVRAAQNPTVKSPRRADWEGVQASSPDPHTVIFKLPHAYAPFIENTTLGILPKHIWQNVSAEEFPFSPVNTYPVGSGPYRVVRTDTDTTGTATRYSLEAFEKYVLGKPHLQRITFNFYPNREEMIQAFKARKIDAMAGITPSELDMLERSDFNIARVTLPRIFGVFFNQNRAPALADSAAREALLVAIDKEEVLQSALKGYGVVLEGAIPPGVVGVITPATPMPFTETTPAEATTTSNSTATERARSILSRGGWTFDEAAGVWTKKKVELSLSLATADEPELVTSANAIATYWRAAGVKVAVQVYSLSELNTNVLRPRAYDAVLFGEVVGRTADLFAFWHSSQRNDPGLNLAMYANTRVDSYLAEARAETNKNQRELLYEKFNEEIRKDTPAIFLYSPEFIYIVPSSLHGVELGALTNPSERYLNVYQWYTDTERVWNMFADPIN</sequence>
<dbReference type="PANTHER" id="PTHR30290:SF9">
    <property type="entry name" value="OLIGOPEPTIDE-BINDING PROTEIN APPA"/>
    <property type="match status" value="1"/>
</dbReference>
<feature type="domain" description="Solute-binding protein family 5" evidence="4">
    <location>
        <begin position="110"/>
        <end position="480"/>
    </location>
</feature>
<dbReference type="Gene3D" id="3.10.105.10">
    <property type="entry name" value="Dipeptide-binding Protein, Domain 3"/>
    <property type="match status" value="1"/>
</dbReference>
<dbReference type="GO" id="GO:0042597">
    <property type="term" value="C:periplasmic space"/>
    <property type="evidence" value="ECO:0007669"/>
    <property type="project" value="UniProtKB-ARBA"/>
</dbReference>
<evidence type="ECO:0000313" key="5">
    <source>
        <dbReference type="EMBL" id="PIR83954.1"/>
    </source>
</evidence>
<dbReference type="Proteomes" id="UP000231192">
    <property type="component" value="Unassembled WGS sequence"/>
</dbReference>
<evidence type="ECO:0000259" key="4">
    <source>
        <dbReference type="Pfam" id="PF00496"/>
    </source>
</evidence>
<gene>
    <name evidence="5" type="ORF">COU18_00885</name>
</gene>
<keyword evidence="3" id="KW-0732">Signal</keyword>
<dbReference type="InterPro" id="IPR039424">
    <property type="entry name" value="SBP_5"/>
</dbReference>
<dbReference type="AlphaFoldDB" id="A0A2H0UBZ7"/>
<dbReference type="GO" id="GO:0043190">
    <property type="term" value="C:ATP-binding cassette (ABC) transporter complex"/>
    <property type="evidence" value="ECO:0007669"/>
    <property type="project" value="InterPro"/>
</dbReference>
<dbReference type="Gene3D" id="3.40.190.10">
    <property type="entry name" value="Periplasmic binding protein-like II"/>
    <property type="match status" value="1"/>
</dbReference>
<dbReference type="SUPFAM" id="SSF53850">
    <property type="entry name" value="Periplasmic binding protein-like II"/>
    <property type="match status" value="1"/>
</dbReference>
<name>A0A2H0UBZ7_9BACT</name>